<sequence>MPMSDPPYHVTGVRPHSIPSPEEAKEQAGVFDGAASQATSNTQGVKQVGGLC</sequence>
<proteinExistence type="predicted"/>
<feature type="non-terminal residue" evidence="2">
    <location>
        <position position="52"/>
    </location>
</feature>
<dbReference type="AlphaFoldDB" id="A0AAD6BNF3"/>
<protein>
    <submittedName>
        <fullName evidence="2">Uncharacterized protein</fullName>
    </submittedName>
</protein>
<evidence type="ECO:0000313" key="3">
    <source>
        <dbReference type="Proteomes" id="UP001219934"/>
    </source>
</evidence>
<organism evidence="2 3">
    <name type="scientific">Pogonophryne albipinna</name>
    <dbReference type="NCBI Taxonomy" id="1090488"/>
    <lineage>
        <taxon>Eukaryota</taxon>
        <taxon>Metazoa</taxon>
        <taxon>Chordata</taxon>
        <taxon>Craniata</taxon>
        <taxon>Vertebrata</taxon>
        <taxon>Euteleostomi</taxon>
        <taxon>Actinopterygii</taxon>
        <taxon>Neopterygii</taxon>
        <taxon>Teleostei</taxon>
        <taxon>Neoteleostei</taxon>
        <taxon>Acanthomorphata</taxon>
        <taxon>Eupercaria</taxon>
        <taxon>Perciformes</taxon>
        <taxon>Notothenioidei</taxon>
        <taxon>Pogonophryne</taxon>
    </lineage>
</organism>
<evidence type="ECO:0000256" key="1">
    <source>
        <dbReference type="SAM" id="MobiDB-lite"/>
    </source>
</evidence>
<dbReference type="EMBL" id="JAPTMU010000002">
    <property type="protein sequence ID" value="KAJ4947018.1"/>
    <property type="molecule type" value="Genomic_DNA"/>
</dbReference>
<feature type="compositionally biased region" description="Polar residues" evidence="1">
    <location>
        <begin position="36"/>
        <end position="45"/>
    </location>
</feature>
<name>A0AAD6BNF3_9TELE</name>
<comment type="caution">
    <text evidence="2">The sequence shown here is derived from an EMBL/GenBank/DDBJ whole genome shotgun (WGS) entry which is preliminary data.</text>
</comment>
<evidence type="ECO:0000313" key="2">
    <source>
        <dbReference type="EMBL" id="KAJ4947018.1"/>
    </source>
</evidence>
<gene>
    <name evidence="2" type="ORF">JOQ06_009060</name>
</gene>
<reference evidence="2" key="1">
    <citation type="submission" date="2022-11" db="EMBL/GenBank/DDBJ databases">
        <title>Chromosome-level genome of Pogonophryne albipinna.</title>
        <authorList>
            <person name="Jo E."/>
        </authorList>
    </citation>
    <scope>NUCLEOTIDE SEQUENCE</scope>
    <source>
        <strain evidence="2">SGF0006</strain>
        <tissue evidence="2">Muscle</tissue>
    </source>
</reference>
<feature type="region of interest" description="Disordered" evidence="1">
    <location>
        <begin position="1"/>
        <end position="52"/>
    </location>
</feature>
<keyword evidence="3" id="KW-1185">Reference proteome</keyword>
<accession>A0AAD6BNF3</accession>
<dbReference type="Proteomes" id="UP001219934">
    <property type="component" value="Unassembled WGS sequence"/>
</dbReference>